<sequence>MLKQINITQVEYLSRSVKPASDGYNFFARYGFSHHCSPTLGTFACLPGNKTKSTGQEGGRLFGNARTISFGLYFVSTVRIVGFFLSIRTSTGSEPGLNSSIYFSKYERLPQENTVAGSATLQTNFGELTLNCLTELSKAQSSTEKQWHRVRDAHRTMVTFPSSESPLRPTCATPCNKFFETPMAEKHNLGDQLNKSDTINSADGMQSGSHFKGFERVERGFCCPYCTKRFTSNSGLKQHMHIHSSFKPFTCQVCHKSYTQFSNLCRHKRLHKRCRQRMPCSECGHEFANSYSLLKHQILWGCRCRTVRRRGAMYTRKRDATPQLVSNQTSETNAEEVVPNLKSEMVSPVYHDISRLLHSKLRHYNRATHKKEESATGYSGEASHLQLDEGELSAMTSPSTARLHF</sequence>
<name>A0A1S8WJ56_OPIVI</name>
<dbReference type="GO" id="GO:0005634">
    <property type="term" value="C:nucleus"/>
    <property type="evidence" value="ECO:0007669"/>
    <property type="project" value="TreeGrafter"/>
</dbReference>
<evidence type="ECO:0000313" key="3">
    <source>
        <dbReference type="EMBL" id="OON14478.1"/>
    </source>
</evidence>
<dbReference type="GO" id="GO:0008270">
    <property type="term" value="F:zinc ion binding"/>
    <property type="evidence" value="ECO:0007669"/>
    <property type="project" value="UniProtKB-KW"/>
</dbReference>
<feature type="domain" description="C2H2-type" evidence="2">
    <location>
        <begin position="249"/>
        <end position="276"/>
    </location>
</feature>
<proteinExistence type="predicted"/>
<keyword evidence="4" id="KW-1185">Reference proteome</keyword>
<keyword evidence="1" id="KW-0862">Zinc</keyword>
<reference evidence="3 4" key="1">
    <citation type="submission" date="2015-03" db="EMBL/GenBank/DDBJ databases">
        <title>Draft genome of the nematode, Opisthorchis viverrini.</title>
        <authorList>
            <person name="Mitreva M."/>
        </authorList>
    </citation>
    <scope>NUCLEOTIDE SEQUENCE [LARGE SCALE GENOMIC DNA]</scope>
    <source>
        <strain evidence="3">Khon Kaen</strain>
    </source>
</reference>
<dbReference type="Pfam" id="PF13894">
    <property type="entry name" value="zf-C2H2_4"/>
    <property type="match status" value="1"/>
</dbReference>
<dbReference type="PROSITE" id="PS50157">
    <property type="entry name" value="ZINC_FINGER_C2H2_2"/>
    <property type="match status" value="2"/>
</dbReference>
<dbReference type="PANTHER" id="PTHR16515:SF35">
    <property type="entry name" value="FEZ FAMILY ZINC FINGER PROTEIN 2"/>
    <property type="match status" value="1"/>
</dbReference>
<dbReference type="SUPFAM" id="SSF57667">
    <property type="entry name" value="beta-beta-alpha zinc fingers"/>
    <property type="match status" value="1"/>
</dbReference>
<dbReference type="FunFam" id="3.30.160.60:FF:000126">
    <property type="entry name" value="Mds1 and evi1 complex locus protein"/>
    <property type="match status" value="1"/>
</dbReference>
<gene>
    <name evidence="3" type="ORF">X801_09730</name>
</gene>
<dbReference type="Gene3D" id="3.30.160.60">
    <property type="entry name" value="Classic Zinc Finger"/>
    <property type="match status" value="2"/>
</dbReference>
<dbReference type="SMART" id="SM00355">
    <property type="entry name" value="ZnF_C2H2"/>
    <property type="match status" value="3"/>
</dbReference>
<accession>A0A1S8WJ56</accession>
<feature type="domain" description="C2H2-type" evidence="2">
    <location>
        <begin position="221"/>
        <end position="248"/>
    </location>
</feature>
<dbReference type="InterPro" id="IPR013087">
    <property type="entry name" value="Znf_C2H2_type"/>
</dbReference>
<dbReference type="PANTHER" id="PTHR16515">
    <property type="entry name" value="PR DOMAIN ZINC FINGER PROTEIN"/>
    <property type="match status" value="1"/>
</dbReference>
<dbReference type="GO" id="GO:0010468">
    <property type="term" value="P:regulation of gene expression"/>
    <property type="evidence" value="ECO:0007669"/>
    <property type="project" value="TreeGrafter"/>
</dbReference>
<dbReference type="InterPro" id="IPR050331">
    <property type="entry name" value="Zinc_finger"/>
</dbReference>
<keyword evidence="1" id="KW-0479">Metal-binding</keyword>
<dbReference type="AlphaFoldDB" id="A0A1S8WJ56"/>
<feature type="non-terminal residue" evidence="3">
    <location>
        <position position="405"/>
    </location>
</feature>
<evidence type="ECO:0000256" key="1">
    <source>
        <dbReference type="PROSITE-ProRule" id="PRU00042"/>
    </source>
</evidence>
<dbReference type="PROSITE" id="PS00028">
    <property type="entry name" value="ZINC_FINGER_C2H2_1"/>
    <property type="match status" value="2"/>
</dbReference>
<organism evidence="3 4">
    <name type="scientific">Opisthorchis viverrini</name>
    <name type="common">Southeast Asian liver fluke</name>
    <dbReference type="NCBI Taxonomy" id="6198"/>
    <lineage>
        <taxon>Eukaryota</taxon>
        <taxon>Metazoa</taxon>
        <taxon>Spiralia</taxon>
        <taxon>Lophotrochozoa</taxon>
        <taxon>Platyhelminthes</taxon>
        <taxon>Trematoda</taxon>
        <taxon>Digenea</taxon>
        <taxon>Opisthorchiida</taxon>
        <taxon>Opisthorchiata</taxon>
        <taxon>Opisthorchiidae</taxon>
        <taxon>Opisthorchis</taxon>
    </lineage>
</organism>
<keyword evidence="1" id="KW-0863">Zinc-finger</keyword>
<dbReference type="InterPro" id="IPR036236">
    <property type="entry name" value="Znf_C2H2_sf"/>
</dbReference>
<dbReference type="Proteomes" id="UP000243686">
    <property type="component" value="Unassembled WGS sequence"/>
</dbReference>
<dbReference type="Pfam" id="PF00096">
    <property type="entry name" value="zf-C2H2"/>
    <property type="match status" value="2"/>
</dbReference>
<evidence type="ECO:0000259" key="2">
    <source>
        <dbReference type="PROSITE" id="PS50157"/>
    </source>
</evidence>
<protein>
    <submittedName>
        <fullName evidence="3">Zinc finger, C2H2 type</fullName>
    </submittedName>
</protein>
<evidence type="ECO:0000313" key="4">
    <source>
        <dbReference type="Proteomes" id="UP000243686"/>
    </source>
</evidence>
<dbReference type="EMBL" id="KV906623">
    <property type="protein sequence ID" value="OON14478.1"/>
    <property type="molecule type" value="Genomic_DNA"/>
</dbReference>